<evidence type="ECO:0000259" key="4">
    <source>
        <dbReference type="Pfam" id="PF23598"/>
    </source>
</evidence>
<dbReference type="SUPFAM" id="SSF52058">
    <property type="entry name" value="L domain-like"/>
    <property type="match status" value="1"/>
</dbReference>
<gene>
    <name evidence="6" type="primary">LOC100374769</name>
</gene>
<reference evidence="6" key="1">
    <citation type="submission" date="2025-08" db="UniProtKB">
        <authorList>
            <consortium name="RefSeq"/>
        </authorList>
    </citation>
    <scope>IDENTIFICATION</scope>
    <source>
        <tissue evidence="6">Testes</tissue>
    </source>
</reference>
<protein>
    <submittedName>
        <fullName evidence="6">Leucine-rich repeat-containing protein 69-like</fullName>
    </submittedName>
</protein>
<dbReference type="RefSeq" id="XP_006815797.1">
    <property type="nucleotide sequence ID" value="XM_006815734.1"/>
</dbReference>
<evidence type="ECO:0000313" key="6">
    <source>
        <dbReference type="RefSeq" id="XP_006815797.1"/>
    </source>
</evidence>
<organism evidence="5 6">
    <name type="scientific">Saccoglossus kowalevskii</name>
    <name type="common">Acorn worm</name>
    <dbReference type="NCBI Taxonomy" id="10224"/>
    <lineage>
        <taxon>Eukaryota</taxon>
        <taxon>Metazoa</taxon>
        <taxon>Hemichordata</taxon>
        <taxon>Enteropneusta</taxon>
        <taxon>Harrimaniidae</taxon>
        <taxon>Saccoglossus</taxon>
    </lineage>
</organism>
<dbReference type="PANTHER" id="PTHR48051">
    <property type="match status" value="1"/>
</dbReference>
<dbReference type="Pfam" id="PF23598">
    <property type="entry name" value="LRR_14"/>
    <property type="match status" value="1"/>
</dbReference>
<dbReference type="SMART" id="SM00369">
    <property type="entry name" value="LRR_TYP"/>
    <property type="match status" value="5"/>
</dbReference>
<dbReference type="Gene3D" id="3.80.10.10">
    <property type="entry name" value="Ribonuclease Inhibitor"/>
    <property type="match status" value="1"/>
</dbReference>
<dbReference type="Proteomes" id="UP000694865">
    <property type="component" value="Unplaced"/>
</dbReference>
<keyword evidence="3" id="KW-0472">Membrane</keyword>
<evidence type="ECO:0000256" key="2">
    <source>
        <dbReference type="ARBA" id="ARBA00022737"/>
    </source>
</evidence>
<keyword evidence="3" id="KW-1133">Transmembrane helix</keyword>
<dbReference type="InterPro" id="IPR001611">
    <property type="entry name" value="Leu-rich_rpt"/>
</dbReference>
<keyword evidence="3" id="KW-0812">Transmembrane</keyword>
<dbReference type="InterPro" id="IPR003591">
    <property type="entry name" value="Leu-rich_rpt_typical-subtyp"/>
</dbReference>
<dbReference type="InterPro" id="IPR050216">
    <property type="entry name" value="LRR_domain-containing"/>
</dbReference>
<evidence type="ECO:0000256" key="1">
    <source>
        <dbReference type="ARBA" id="ARBA00022614"/>
    </source>
</evidence>
<name>A0ABM0M706_SACKO</name>
<dbReference type="GeneID" id="100374769"/>
<dbReference type="SMART" id="SM00364">
    <property type="entry name" value="LRR_BAC"/>
    <property type="match status" value="5"/>
</dbReference>
<feature type="domain" description="Disease resistance R13L4/SHOC-2-like LRR" evidence="4">
    <location>
        <begin position="182"/>
        <end position="287"/>
    </location>
</feature>
<dbReference type="InterPro" id="IPR032675">
    <property type="entry name" value="LRR_dom_sf"/>
</dbReference>
<dbReference type="PROSITE" id="PS51450">
    <property type="entry name" value="LRR"/>
    <property type="match status" value="1"/>
</dbReference>
<feature type="transmembrane region" description="Helical" evidence="3">
    <location>
        <begin position="27"/>
        <end position="50"/>
    </location>
</feature>
<dbReference type="PANTHER" id="PTHR48051:SF1">
    <property type="entry name" value="RAS SUPPRESSOR PROTEIN 1"/>
    <property type="match status" value="1"/>
</dbReference>
<keyword evidence="5" id="KW-1185">Reference proteome</keyword>
<evidence type="ECO:0000256" key="3">
    <source>
        <dbReference type="SAM" id="Phobius"/>
    </source>
</evidence>
<accession>A0ABM0M706</accession>
<keyword evidence="2" id="KW-0677">Repeat</keyword>
<sequence>MGSRLGSYVTTFLTDSIFHSGDVQATGIAVCIVSMLCFSLICFLIGLLFGKPPGNNACKKKKYLVRTVSRGCQFGRSRPSFIGSKKAIARFPKQKNSVIVSCRELPRQLNNVACLCCKIVAAKKNCRYTRCGSCCRGNKASICHAHGTGGTAAQGIVEGACQDKPTELDLSYLNLKRCPDRIGYIGSQLVSLNLSNNRLASLPDEIGFLRGLEEFFLQYNCLTELPNSIGNLQKLVELDCKNNRIRRLPNTLGNMTCLSILNVTNNGLQSFPSSIGKLHELEELCAQKSSCDGLLTVITHEASEVLLEVPILLYYRLKAIPDQMGRLNQLKELHVRNNQIRYFPASLSYLQLYTFSANHNPLIEEWNIESILNLSVQPSQVIPPLSELSARCIVKNDVYWSKGDVPTALEDMLLNVRQCSSCEGPFFKHYKSQVVFSNVGVFHRVPLYQQICSPYYNTHCQPVDTK</sequence>
<keyword evidence="1" id="KW-0433">Leucine-rich repeat</keyword>
<proteinExistence type="predicted"/>
<evidence type="ECO:0000313" key="5">
    <source>
        <dbReference type="Proteomes" id="UP000694865"/>
    </source>
</evidence>
<dbReference type="InterPro" id="IPR055414">
    <property type="entry name" value="LRR_R13L4/SHOC2-like"/>
</dbReference>